<comment type="caution">
    <text evidence="1">The sequence shown here is derived from an EMBL/GenBank/DDBJ whole genome shotgun (WGS) entry which is preliminary data.</text>
</comment>
<evidence type="ECO:0000313" key="1">
    <source>
        <dbReference type="EMBL" id="KKU57534.1"/>
    </source>
</evidence>
<dbReference type="AlphaFoldDB" id="A0A0G1RJM6"/>
<dbReference type="Proteomes" id="UP000034307">
    <property type="component" value="Unassembled WGS sequence"/>
</dbReference>
<protein>
    <submittedName>
        <fullName evidence="1">Uncharacterized protein</fullName>
    </submittedName>
</protein>
<evidence type="ECO:0000313" key="2">
    <source>
        <dbReference type="Proteomes" id="UP000034307"/>
    </source>
</evidence>
<reference evidence="1 2" key="1">
    <citation type="journal article" date="2015" name="Nature">
        <title>rRNA introns, odd ribosomes, and small enigmatic genomes across a large radiation of phyla.</title>
        <authorList>
            <person name="Brown C.T."/>
            <person name="Hug L.A."/>
            <person name="Thomas B.C."/>
            <person name="Sharon I."/>
            <person name="Castelle C.J."/>
            <person name="Singh A."/>
            <person name="Wilkins M.J."/>
            <person name="Williams K.H."/>
            <person name="Banfield J.F."/>
        </authorList>
    </citation>
    <scope>NUCLEOTIDE SEQUENCE [LARGE SCALE GENOMIC DNA]</scope>
</reference>
<gene>
    <name evidence="1" type="ORF">UX80_C0014G0001</name>
</gene>
<organism evidence="1 2">
    <name type="scientific">Candidatus Amesbacteria bacterium GW2011_GWA2_47_11b</name>
    <dbReference type="NCBI Taxonomy" id="1618358"/>
    <lineage>
        <taxon>Bacteria</taxon>
        <taxon>Candidatus Amesiibacteriota</taxon>
    </lineage>
</organism>
<sequence>VGVGTTALVNEFNVAGAATVSSSLALGVQSGPPVTCNAANEGRLYYSGTAATKRVYLCDGTTWIILAAGTTLTGGDSSTVISPEFPGAVISADGTNNVGTLTSDREATGAGSLYNFNYYEFASGQTSLQDYDVYVRYRLPDNFASWTTSNALVVDFETEDTTNTNNKVDVTVYKDNDADTVSSNTNVSNYATTWHADQLGSATLTFTAAQLNTGITWAAGDVMTIKIKLYSKDNYFARVGTIKLDW</sequence>
<name>A0A0G1RJM6_9BACT</name>
<dbReference type="EMBL" id="LCNO01000014">
    <property type="protein sequence ID" value="KKU57534.1"/>
    <property type="molecule type" value="Genomic_DNA"/>
</dbReference>
<proteinExistence type="predicted"/>
<dbReference type="STRING" id="1618358.UX80_C0014G0001"/>
<accession>A0A0G1RJM6</accession>
<feature type="non-terminal residue" evidence="1">
    <location>
        <position position="1"/>
    </location>
</feature>